<evidence type="ECO:0000313" key="2">
    <source>
        <dbReference type="EMBL" id="CAK0830230.1"/>
    </source>
</evidence>
<name>A0ABN9SDX8_9DINO</name>
<feature type="region of interest" description="Disordered" evidence="1">
    <location>
        <begin position="382"/>
        <end position="418"/>
    </location>
</feature>
<sequence length="780" mass="83734">MPAAVADGVLDWKTDLKAGLLARPHTIAEAGVSEAMASWLQSRLETAQADHRTDVSRRLASFEQSDRRFKEWVQREQEQLASQVQQAGGRCAAWSLPVESRRLGGHRERLCPFPLLVAAPAMAAVPDDGKAMDLRSNGGAGLVMAMAVQGAAQGAAAGGASRQAIAAAVAAALRTTWALLEGIGSEEDAELAMRWQAMEPAMRQQLRGAQPGGAARARRNVGAHVDLGKGVEALRQALAQPQRAQRGGRCGPRVPAPPGPEAAEETPEDNADDVKLEGTTSLDIGEPNVDECEGTDQVIDTPEGQLLGEVPPSPLLSAVFGEDSELGVDECEGTDQVVHSAEVQPVPEAPRDVEPGGHGGGGPEEQLMETEVPRAAAGVVEDEGLYDGQADGTQVKRQRDRQGVQHRHAPDAGVHDRGALLVPRPAGADLRSDLPVDGVDGIGTEYGGTLEGKLGESIFSDTVQARVRSVFLFVLRVALLMGVASCPFVFFDWGTGLACAPLVLDMEPMPDPYHAARQAFPRQGEGEFLDLPLRTYEKEQRLESLVKLRSELEHELATASPGRIARTMLAEDIWRLADDIREIEAMRCACKLLGGNGKDNQGGGKGKGDAGQGTEEYGSVGNSTRANRWREIRMSKEYEQAVQLSTRRTEEVANVHRAQFQFYHPEQRAESHDVFDRLRLSLSATSVLASPATLLLFVAMTCYSTVPDATAAALDLPAATWRRVVGLRQSLQDKRAREEALRAERAAAAARARDPVVRRRAPAEGQGKLISVGAKLEPIM</sequence>
<proteinExistence type="predicted"/>
<feature type="compositionally biased region" description="Basic and acidic residues" evidence="1">
    <location>
        <begin position="400"/>
        <end position="418"/>
    </location>
</feature>
<feature type="region of interest" description="Disordered" evidence="1">
    <location>
        <begin position="343"/>
        <end position="366"/>
    </location>
</feature>
<feature type="compositionally biased region" description="Gly residues" evidence="1">
    <location>
        <begin position="596"/>
        <end position="611"/>
    </location>
</feature>
<dbReference type="EMBL" id="CAUYUJ010010779">
    <property type="protein sequence ID" value="CAK0830230.1"/>
    <property type="molecule type" value="Genomic_DNA"/>
</dbReference>
<feature type="region of interest" description="Disordered" evidence="1">
    <location>
        <begin position="596"/>
        <end position="623"/>
    </location>
</feature>
<organism evidence="2 3">
    <name type="scientific">Prorocentrum cordatum</name>
    <dbReference type="NCBI Taxonomy" id="2364126"/>
    <lineage>
        <taxon>Eukaryota</taxon>
        <taxon>Sar</taxon>
        <taxon>Alveolata</taxon>
        <taxon>Dinophyceae</taxon>
        <taxon>Prorocentrales</taxon>
        <taxon>Prorocentraceae</taxon>
        <taxon>Prorocentrum</taxon>
    </lineage>
</organism>
<evidence type="ECO:0000256" key="1">
    <source>
        <dbReference type="SAM" id="MobiDB-lite"/>
    </source>
</evidence>
<feature type="region of interest" description="Disordered" evidence="1">
    <location>
        <begin position="238"/>
        <end position="273"/>
    </location>
</feature>
<protein>
    <submittedName>
        <fullName evidence="2">Uncharacterized protein</fullName>
    </submittedName>
</protein>
<keyword evidence="3" id="KW-1185">Reference proteome</keyword>
<gene>
    <name evidence="2" type="ORF">PCOR1329_LOCUS28934</name>
</gene>
<dbReference type="Proteomes" id="UP001189429">
    <property type="component" value="Unassembled WGS sequence"/>
</dbReference>
<comment type="caution">
    <text evidence="2">The sequence shown here is derived from an EMBL/GenBank/DDBJ whole genome shotgun (WGS) entry which is preliminary data.</text>
</comment>
<feature type="compositionally biased region" description="Acidic residues" evidence="1">
    <location>
        <begin position="262"/>
        <end position="271"/>
    </location>
</feature>
<accession>A0ABN9SDX8</accession>
<feature type="compositionally biased region" description="Low complexity" evidence="1">
    <location>
        <begin position="238"/>
        <end position="253"/>
    </location>
</feature>
<reference evidence="2" key="1">
    <citation type="submission" date="2023-10" db="EMBL/GenBank/DDBJ databases">
        <authorList>
            <person name="Chen Y."/>
            <person name="Shah S."/>
            <person name="Dougan E. K."/>
            <person name="Thang M."/>
            <person name="Chan C."/>
        </authorList>
    </citation>
    <scope>NUCLEOTIDE SEQUENCE [LARGE SCALE GENOMIC DNA]</scope>
</reference>
<evidence type="ECO:0000313" key="3">
    <source>
        <dbReference type="Proteomes" id="UP001189429"/>
    </source>
</evidence>